<feature type="region of interest" description="Disordered" evidence="1">
    <location>
        <begin position="1"/>
        <end position="28"/>
    </location>
</feature>
<dbReference type="EMBL" id="JAWQEG010000107">
    <property type="protein sequence ID" value="KAK3894496.1"/>
    <property type="molecule type" value="Genomic_DNA"/>
</dbReference>
<sequence>MADEKPKTTKPIKPVKRPGSEMEEDRSYNSSEVEIEKFFEEFGTTAFWTDYTNVEMMQCIVDTKFSSYPGSEYKVDVQYFNTPRLVICCLMCSGRIELKSYHHFISHHQGKIHMKNCVLSTKSVNEFPPLVRRECLRNVKQFPLGSLERDIADNKTPIVGVSFVFEELVCGCVMYYCDLCKQRHLPHKEMLTHLNSDTHTKCYINVVLHEDSPRSAESMSEKKRQIEKHDGRTHYNICDMNDGQIQQFLCTSSMSSTILAANNKGPTSKTTSKKTVFEGDELDTEDATINILYVAISRISSANSLIFLAPTIKHAIKHVVYTEALQQ</sequence>
<protein>
    <submittedName>
        <fullName evidence="2">Uncharacterized protein</fullName>
    </submittedName>
</protein>
<evidence type="ECO:0000313" key="3">
    <source>
        <dbReference type="Proteomes" id="UP001286313"/>
    </source>
</evidence>
<dbReference type="Proteomes" id="UP001286313">
    <property type="component" value="Unassembled WGS sequence"/>
</dbReference>
<keyword evidence="3" id="KW-1185">Reference proteome</keyword>
<dbReference type="AlphaFoldDB" id="A0AAE1GMA9"/>
<evidence type="ECO:0000313" key="2">
    <source>
        <dbReference type="EMBL" id="KAK3894496.1"/>
    </source>
</evidence>
<accession>A0AAE1GMA9</accession>
<name>A0AAE1GMA9_PETCI</name>
<evidence type="ECO:0000256" key="1">
    <source>
        <dbReference type="SAM" id="MobiDB-lite"/>
    </source>
</evidence>
<proteinExistence type="predicted"/>
<reference evidence="2" key="1">
    <citation type="submission" date="2023-10" db="EMBL/GenBank/DDBJ databases">
        <title>Genome assemblies of two species of porcelain crab, Petrolisthes cinctipes and Petrolisthes manimaculis (Anomura: Porcellanidae).</title>
        <authorList>
            <person name="Angst P."/>
        </authorList>
    </citation>
    <scope>NUCLEOTIDE SEQUENCE</scope>
    <source>
        <strain evidence="2">PB745_01</strain>
        <tissue evidence="2">Gill</tissue>
    </source>
</reference>
<organism evidence="2 3">
    <name type="scientific">Petrolisthes cinctipes</name>
    <name type="common">Flat porcelain crab</name>
    <dbReference type="NCBI Taxonomy" id="88211"/>
    <lineage>
        <taxon>Eukaryota</taxon>
        <taxon>Metazoa</taxon>
        <taxon>Ecdysozoa</taxon>
        <taxon>Arthropoda</taxon>
        <taxon>Crustacea</taxon>
        <taxon>Multicrustacea</taxon>
        <taxon>Malacostraca</taxon>
        <taxon>Eumalacostraca</taxon>
        <taxon>Eucarida</taxon>
        <taxon>Decapoda</taxon>
        <taxon>Pleocyemata</taxon>
        <taxon>Anomura</taxon>
        <taxon>Galatheoidea</taxon>
        <taxon>Porcellanidae</taxon>
        <taxon>Petrolisthes</taxon>
    </lineage>
</organism>
<gene>
    <name evidence="2" type="ORF">Pcinc_001751</name>
</gene>
<comment type="caution">
    <text evidence="2">The sequence shown here is derived from an EMBL/GenBank/DDBJ whole genome shotgun (WGS) entry which is preliminary data.</text>
</comment>